<dbReference type="InterPro" id="IPR029058">
    <property type="entry name" value="AB_hydrolase_fold"/>
</dbReference>
<feature type="domain" description="NB-ARC" evidence="3">
    <location>
        <begin position="339"/>
        <end position="502"/>
    </location>
</feature>
<dbReference type="SMART" id="SM00028">
    <property type="entry name" value="TPR"/>
    <property type="match status" value="3"/>
</dbReference>
<dbReference type="Proteomes" id="UP000799423">
    <property type="component" value="Unassembled WGS sequence"/>
</dbReference>
<dbReference type="SUPFAM" id="SSF53474">
    <property type="entry name" value="alpha/beta-Hydrolases"/>
    <property type="match status" value="1"/>
</dbReference>
<evidence type="ECO:0008006" key="7">
    <source>
        <dbReference type="Google" id="ProtNLM"/>
    </source>
</evidence>
<keyword evidence="2" id="KW-0802">TPR repeat</keyword>
<evidence type="ECO:0000313" key="6">
    <source>
        <dbReference type="Proteomes" id="UP000799423"/>
    </source>
</evidence>
<comment type="similarity">
    <text evidence="1">Belongs to the putative lipase ROG1 family.</text>
</comment>
<evidence type="ECO:0000259" key="4">
    <source>
        <dbReference type="Pfam" id="PF05057"/>
    </source>
</evidence>
<dbReference type="PRINTS" id="PR00364">
    <property type="entry name" value="DISEASERSIST"/>
</dbReference>
<proteinExistence type="inferred from homology"/>
<dbReference type="Gene3D" id="3.40.50.1820">
    <property type="entry name" value="alpha/beta hydrolase"/>
    <property type="match status" value="1"/>
</dbReference>
<sequence>MDLTTTALCLCICIVSAVVLYDQLTKRIPSRLRPEDAPSSAFGLVRANKLDPPGGAYGIDIIFVHGLGSNPDTTWGPRDSNWVNRFLLEDIPSAVRSHARIYFYNYETYYKRDAIQARLRTYGEHLLSHINTEIRGTEKERTRSLLLVGHSYGGLVIKQALVQAKQIERFANIFEYAKAVFFLGTPHRGSYFSAWGSVLVQLLQPLGSNPLLLQEVVYDALPLSDLHRDFENVTSKTLQVVNFYETRKTQILKVWFYQWEEYCVPEQSARFGKTEDIPLYVDHYGLNKFTSKDENYRQILGKLLEVISPIALQKQQRFYSVPTVTVESYTARDMLSAAVVEKLGRHRQNANVPCGLTISGLGGVGKTQLALKYVEDCGAEYDTILWIDAREVESARSSFERCASELRLPVDRGAVQSVKLVDSPAVQAVLRWLRNRSETDGRWLVVVDNADDMSWGIKDVIPTGLLGSIIITSQDRQASRLVRDCEEIQVGYMEPREARSLLLAHLKLKIDPEPEGVLQDCDEIARHLGYLALAIDLAGAYIGNDKDPRQALRRYLTDYEKHRDDLLQSEQFRGLSASNKTVWTVWDTTFEKLEKDHARFLPTALLACLARFKGSIIQDEMFRLASLGMAGIDRKLEEEEQRFPSDFRQFLTLNGMCWDSFFYRQSRDLLVRYSLVQRVEGEWPGVTMHSLVKWRAMHYKKRERWEWWHLIFVLAACYKLPQEYESLRFRRHLLVHVPETVQAWLDRNKVGAETKLFMQRIFNRVHYIRQEELYHIHKTLGNSDGCGIAILYGMGGIGKTQLAASYAECHLVDYSYIFWLDANSEDSAKMSYARIAKSLQEHPSATQFGMTTTESREDETMTAVKRWLSHPWNTRWLLICDNCDGPVAEDVRRFLPEANHGSVIIITRLTTIKIGCRIQVRNLDMLDSLEILSETSLRKAAINDPAAAELAKQLGGVPLSLAMAGAYISEVKISFAEYLRLYKAWWLRLQQPNFKVNSYTDRASMSTLLLSFQRIRQESELSAQLLQLWACFDNQDLWLELLREGSSGGPDWLCQLTDDELSFKHVVTVLFKYGLLEVNKPKESAIESEGYGLHSDVHMWTVHILDEKCKVEMAELALECVASHVPVGDSHNSWAIQRRLLRHAARCWTFVQNGIVDDDGRAWALHSLGYLYAQQGKYGDAKKMFERALQGYEKALGRDHISTLSTAEKLEVQVMETRKTKLGADHPDTLTIMANLASTYRNQGRWDEAEKLEVQVMETSKTKLGADHPSTLTSMSNLALTWKAQGRSAEAVAMMRQCVQQLRRVLKAGHPNLKSSLAVLEQWEAE</sequence>
<dbReference type="InterPro" id="IPR007751">
    <property type="entry name" value="DUF676_lipase-like"/>
</dbReference>
<dbReference type="EMBL" id="MU006376">
    <property type="protein sequence ID" value="KAF2844492.1"/>
    <property type="molecule type" value="Genomic_DNA"/>
</dbReference>
<dbReference type="GO" id="GO:0043531">
    <property type="term" value="F:ADP binding"/>
    <property type="evidence" value="ECO:0007669"/>
    <property type="project" value="InterPro"/>
</dbReference>
<feature type="domain" description="DUF676" evidence="4">
    <location>
        <begin position="61"/>
        <end position="196"/>
    </location>
</feature>
<dbReference type="SUPFAM" id="SSF48452">
    <property type="entry name" value="TPR-like"/>
    <property type="match status" value="1"/>
</dbReference>
<feature type="repeat" description="TPR" evidence="2">
    <location>
        <begin position="1162"/>
        <end position="1195"/>
    </location>
</feature>
<dbReference type="SUPFAM" id="SSF52540">
    <property type="entry name" value="P-loop containing nucleoside triphosphate hydrolases"/>
    <property type="match status" value="2"/>
</dbReference>
<dbReference type="InterPro" id="IPR002182">
    <property type="entry name" value="NB-ARC"/>
</dbReference>
<feature type="domain" description="NB-ARC" evidence="3">
    <location>
        <begin position="771"/>
        <end position="936"/>
    </location>
</feature>
<keyword evidence="6" id="KW-1185">Reference proteome</keyword>
<dbReference type="PROSITE" id="PS50005">
    <property type="entry name" value="TPR"/>
    <property type="match status" value="1"/>
</dbReference>
<dbReference type="InterPro" id="IPR053137">
    <property type="entry name" value="NLR-like"/>
</dbReference>
<protein>
    <recommendedName>
        <fullName evidence="7">GPI inositol-deacylase</fullName>
    </recommendedName>
</protein>
<evidence type="ECO:0000313" key="5">
    <source>
        <dbReference type="EMBL" id="KAF2844492.1"/>
    </source>
</evidence>
<evidence type="ECO:0000259" key="3">
    <source>
        <dbReference type="Pfam" id="PF00931"/>
    </source>
</evidence>
<dbReference type="PANTHER" id="PTHR46082:SF6">
    <property type="entry name" value="AAA+ ATPASE DOMAIN-CONTAINING PROTEIN-RELATED"/>
    <property type="match status" value="1"/>
</dbReference>
<dbReference type="Gene3D" id="3.40.50.300">
    <property type="entry name" value="P-loop containing nucleotide triphosphate hydrolases"/>
    <property type="match status" value="2"/>
</dbReference>
<accession>A0A6A7AN53</accession>
<dbReference type="PANTHER" id="PTHR46082">
    <property type="entry name" value="ATP/GTP-BINDING PROTEIN-RELATED"/>
    <property type="match status" value="1"/>
</dbReference>
<dbReference type="InterPro" id="IPR027417">
    <property type="entry name" value="P-loop_NTPase"/>
</dbReference>
<name>A0A6A7AN53_9PLEO</name>
<dbReference type="InterPro" id="IPR011990">
    <property type="entry name" value="TPR-like_helical_dom_sf"/>
</dbReference>
<reference evidence="5" key="1">
    <citation type="submission" date="2020-01" db="EMBL/GenBank/DDBJ databases">
        <authorList>
            <consortium name="DOE Joint Genome Institute"/>
            <person name="Haridas S."/>
            <person name="Albert R."/>
            <person name="Binder M."/>
            <person name="Bloem J."/>
            <person name="Labutti K."/>
            <person name="Salamov A."/>
            <person name="Andreopoulos B."/>
            <person name="Baker S.E."/>
            <person name="Barry K."/>
            <person name="Bills G."/>
            <person name="Bluhm B.H."/>
            <person name="Cannon C."/>
            <person name="Castanera R."/>
            <person name="Culley D.E."/>
            <person name="Daum C."/>
            <person name="Ezra D."/>
            <person name="Gonzalez J.B."/>
            <person name="Henrissat B."/>
            <person name="Kuo A."/>
            <person name="Liang C."/>
            <person name="Lipzen A."/>
            <person name="Lutzoni F."/>
            <person name="Magnuson J."/>
            <person name="Mondo S."/>
            <person name="Nolan M."/>
            <person name="Ohm R."/>
            <person name="Pangilinan J."/>
            <person name="Park H.-J."/>
            <person name="Ramirez L."/>
            <person name="Alfaro M."/>
            <person name="Sun H."/>
            <person name="Tritt A."/>
            <person name="Yoshinaga Y."/>
            <person name="Zwiers L.-H."/>
            <person name="Turgeon B.G."/>
            <person name="Goodwin S.B."/>
            <person name="Spatafora J.W."/>
            <person name="Crous P.W."/>
            <person name="Grigoriev I.V."/>
        </authorList>
    </citation>
    <scope>NUCLEOTIDE SEQUENCE</scope>
    <source>
        <strain evidence="5">IPT5</strain>
    </source>
</reference>
<gene>
    <name evidence="5" type="ORF">T440DRAFT_473344</name>
</gene>
<evidence type="ECO:0000256" key="1">
    <source>
        <dbReference type="ARBA" id="ARBA00007920"/>
    </source>
</evidence>
<dbReference type="Pfam" id="PF13424">
    <property type="entry name" value="TPR_12"/>
    <property type="match status" value="1"/>
</dbReference>
<organism evidence="5 6">
    <name type="scientific">Plenodomus tracheiphilus IPT5</name>
    <dbReference type="NCBI Taxonomy" id="1408161"/>
    <lineage>
        <taxon>Eukaryota</taxon>
        <taxon>Fungi</taxon>
        <taxon>Dikarya</taxon>
        <taxon>Ascomycota</taxon>
        <taxon>Pezizomycotina</taxon>
        <taxon>Dothideomycetes</taxon>
        <taxon>Pleosporomycetidae</taxon>
        <taxon>Pleosporales</taxon>
        <taxon>Pleosporineae</taxon>
        <taxon>Leptosphaeriaceae</taxon>
        <taxon>Plenodomus</taxon>
    </lineage>
</organism>
<dbReference type="Pfam" id="PF00931">
    <property type="entry name" value="NB-ARC"/>
    <property type="match status" value="2"/>
</dbReference>
<dbReference type="Gene3D" id="1.25.40.10">
    <property type="entry name" value="Tetratricopeptide repeat domain"/>
    <property type="match status" value="1"/>
</dbReference>
<dbReference type="Pfam" id="PF13374">
    <property type="entry name" value="TPR_10"/>
    <property type="match status" value="1"/>
</dbReference>
<dbReference type="InterPro" id="IPR019734">
    <property type="entry name" value="TPR_rpt"/>
</dbReference>
<evidence type="ECO:0000256" key="2">
    <source>
        <dbReference type="PROSITE-ProRule" id="PRU00339"/>
    </source>
</evidence>
<dbReference type="OrthoDB" id="5086500at2759"/>
<dbReference type="Pfam" id="PF05057">
    <property type="entry name" value="DUF676"/>
    <property type="match status" value="1"/>
</dbReference>